<evidence type="ECO:0000256" key="3">
    <source>
        <dbReference type="ARBA" id="ARBA00022723"/>
    </source>
</evidence>
<protein>
    <submittedName>
        <fullName evidence="7">Cytochrome P450</fullName>
    </submittedName>
</protein>
<organism evidence="7 8">
    <name type="scientific">Coprinopsis marcescibilis</name>
    <name type="common">Agaric fungus</name>
    <name type="synonym">Psathyrella marcescibilis</name>
    <dbReference type="NCBI Taxonomy" id="230819"/>
    <lineage>
        <taxon>Eukaryota</taxon>
        <taxon>Fungi</taxon>
        <taxon>Dikarya</taxon>
        <taxon>Basidiomycota</taxon>
        <taxon>Agaricomycotina</taxon>
        <taxon>Agaricomycetes</taxon>
        <taxon>Agaricomycetidae</taxon>
        <taxon>Agaricales</taxon>
        <taxon>Agaricineae</taxon>
        <taxon>Psathyrellaceae</taxon>
        <taxon>Coprinopsis</taxon>
    </lineage>
</organism>
<dbReference type="Proteomes" id="UP000307440">
    <property type="component" value="Unassembled WGS sequence"/>
</dbReference>
<reference evidence="7 8" key="1">
    <citation type="journal article" date="2019" name="Nat. Ecol. Evol.">
        <title>Megaphylogeny resolves global patterns of mushroom evolution.</title>
        <authorList>
            <person name="Varga T."/>
            <person name="Krizsan K."/>
            <person name="Foldi C."/>
            <person name="Dima B."/>
            <person name="Sanchez-Garcia M."/>
            <person name="Sanchez-Ramirez S."/>
            <person name="Szollosi G.J."/>
            <person name="Szarkandi J.G."/>
            <person name="Papp V."/>
            <person name="Albert L."/>
            <person name="Andreopoulos W."/>
            <person name="Angelini C."/>
            <person name="Antonin V."/>
            <person name="Barry K.W."/>
            <person name="Bougher N.L."/>
            <person name="Buchanan P."/>
            <person name="Buyck B."/>
            <person name="Bense V."/>
            <person name="Catcheside P."/>
            <person name="Chovatia M."/>
            <person name="Cooper J."/>
            <person name="Damon W."/>
            <person name="Desjardin D."/>
            <person name="Finy P."/>
            <person name="Geml J."/>
            <person name="Haridas S."/>
            <person name="Hughes K."/>
            <person name="Justo A."/>
            <person name="Karasinski D."/>
            <person name="Kautmanova I."/>
            <person name="Kiss B."/>
            <person name="Kocsube S."/>
            <person name="Kotiranta H."/>
            <person name="LaButti K.M."/>
            <person name="Lechner B.E."/>
            <person name="Liimatainen K."/>
            <person name="Lipzen A."/>
            <person name="Lukacs Z."/>
            <person name="Mihaltcheva S."/>
            <person name="Morgado L.N."/>
            <person name="Niskanen T."/>
            <person name="Noordeloos M.E."/>
            <person name="Ohm R.A."/>
            <person name="Ortiz-Santana B."/>
            <person name="Ovrebo C."/>
            <person name="Racz N."/>
            <person name="Riley R."/>
            <person name="Savchenko A."/>
            <person name="Shiryaev A."/>
            <person name="Soop K."/>
            <person name="Spirin V."/>
            <person name="Szebenyi C."/>
            <person name="Tomsovsky M."/>
            <person name="Tulloss R.E."/>
            <person name="Uehling J."/>
            <person name="Grigoriev I.V."/>
            <person name="Vagvolgyi C."/>
            <person name="Papp T."/>
            <person name="Martin F.M."/>
            <person name="Miettinen O."/>
            <person name="Hibbett D.S."/>
            <person name="Nagy L.G."/>
        </authorList>
    </citation>
    <scope>NUCLEOTIDE SEQUENCE [LARGE SCALE GENOMIC DNA]</scope>
    <source>
        <strain evidence="7 8">CBS 121175</strain>
    </source>
</reference>
<dbReference type="GO" id="GO:0005506">
    <property type="term" value="F:iron ion binding"/>
    <property type="evidence" value="ECO:0007669"/>
    <property type="project" value="InterPro"/>
</dbReference>
<sequence length="504" mass="57096">MSALANTAQALRDFAVERPTAAFVSAGALLLTYLAYRGEPKNLQHIPSGASTWGPLYYVEIFKYIVNAPKVVTRGFARTNSQIIKIPTFYGWTVIIRGTDNIDEVRKHPERTLSVLEPLREMLQIDYTMHEGVHTDPYHVQVILNQMRRAIPRMIPALSEELEASFEDYFKASPDEWTEIPAQAALMKVISRASNRTFVGLPQCRDPDYIELTAQYAVDVMKVSTILKMFPSFLRPLINSCLPTIKNGINRGVKHLGPIISKRKEQIDLLGDEYVGPDDLLTWFMEEAKGEEAEVRALAIRILIINMAAIHTSTVTLIQALYDVALYPEYQKELREETQRVVREHGWSKEAVDKMAKLDSFIRESQRLHAINSLGMDRMAMVDFTFSNGMTVPKGTIISVDWLDSHGKYDSPTEFDPWRHYRLHQETGKKADMTITSSNFLAFGHGRAACPGRFFAAVELKMLLAHLLLKFDVKMKGGVRPEDVCLGSNIFPNSNGQLLFKKRV</sequence>
<keyword evidence="5 6" id="KW-0408">Iron</keyword>
<dbReference type="GO" id="GO:0020037">
    <property type="term" value="F:heme binding"/>
    <property type="evidence" value="ECO:0007669"/>
    <property type="project" value="InterPro"/>
</dbReference>
<dbReference type="InterPro" id="IPR036396">
    <property type="entry name" value="Cyt_P450_sf"/>
</dbReference>
<dbReference type="EMBL" id="ML210256">
    <property type="protein sequence ID" value="TFK21848.1"/>
    <property type="molecule type" value="Genomic_DNA"/>
</dbReference>
<evidence type="ECO:0000313" key="7">
    <source>
        <dbReference type="EMBL" id="TFK21848.1"/>
    </source>
</evidence>
<keyword evidence="4" id="KW-0560">Oxidoreductase</keyword>
<gene>
    <name evidence="7" type="ORF">FA15DRAFT_672142</name>
</gene>
<dbReference type="AlphaFoldDB" id="A0A5C3L0Z3"/>
<dbReference type="Pfam" id="PF00067">
    <property type="entry name" value="p450"/>
    <property type="match status" value="1"/>
</dbReference>
<proteinExistence type="inferred from homology"/>
<feature type="binding site" description="axial binding residue" evidence="6">
    <location>
        <position position="450"/>
    </location>
    <ligand>
        <name>heme</name>
        <dbReference type="ChEBI" id="CHEBI:30413"/>
    </ligand>
    <ligandPart>
        <name>Fe</name>
        <dbReference type="ChEBI" id="CHEBI:18248"/>
    </ligandPart>
</feature>
<evidence type="ECO:0000313" key="8">
    <source>
        <dbReference type="Proteomes" id="UP000307440"/>
    </source>
</evidence>
<keyword evidence="8" id="KW-1185">Reference proteome</keyword>
<evidence type="ECO:0000256" key="1">
    <source>
        <dbReference type="ARBA" id="ARBA00001971"/>
    </source>
</evidence>
<comment type="similarity">
    <text evidence="2">Belongs to the cytochrome P450 family.</text>
</comment>
<dbReference type="GO" id="GO:0004497">
    <property type="term" value="F:monooxygenase activity"/>
    <property type="evidence" value="ECO:0007669"/>
    <property type="project" value="InterPro"/>
</dbReference>
<dbReference type="InterPro" id="IPR001128">
    <property type="entry name" value="Cyt_P450"/>
</dbReference>
<dbReference type="CDD" id="cd11041">
    <property type="entry name" value="CYP503A1-like"/>
    <property type="match status" value="1"/>
</dbReference>
<keyword evidence="6" id="KW-0349">Heme</keyword>
<dbReference type="GO" id="GO:0016705">
    <property type="term" value="F:oxidoreductase activity, acting on paired donors, with incorporation or reduction of molecular oxygen"/>
    <property type="evidence" value="ECO:0007669"/>
    <property type="project" value="InterPro"/>
</dbReference>
<evidence type="ECO:0000256" key="5">
    <source>
        <dbReference type="ARBA" id="ARBA00023004"/>
    </source>
</evidence>
<keyword evidence="3 6" id="KW-0479">Metal-binding</keyword>
<dbReference type="OrthoDB" id="1844152at2759"/>
<dbReference type="InterPro" id="IPR002401">
    <property type="entry name" value="Cyt_P450_E_grp-I"/>
</dbReference>
<dbReference type="STRING" id="230819.A0A5C3L0Z3"/>
<accession>A0A5C3L0Z3</accession>
<comment type="cofactor">
    <cofactor evidence="1 6">
        <name>heme</name>
        <dbReference type="ChEBI" id="CHEBI:30413"/>
    </cofactor>
</comment>
<evidence type="ECO:0000256" key="4">
    <source>
        <dbReference type="ARBA" id="ARBA00023002"/>
    </source>
</evidence>
<dbReference type="PANTHER" id="PTHR46206">
    <property type="entry name" value="CYTOCHROME P450"/>
    <property type="match status" value="1"/>
</dbReference>
<dbReference type="Gene3D" id="1.10.630.10">
    <property type="entry name" value="Cytochrome P450"/>
    <property type="match status" value="1"/>
</dbReference>
<evidence type="ECO:0000256" key="2">
    <source>
        <dbReference type="ARBA" id="ARBA00010617"/>
    </source>
</evidence>
<evidence type="ECO:0000256" key="6">
    <source>
        <dbReference type="PIRSR" id="PIRSR602401-1"/>
    </source>
</evidence>
<dbReference type="PRINTS" id="PR00463">
    <property type="entry name" value="EP450I"/>
</dbReference>
<dbReference type="SUPFAM" id="SSF48264">
    <property type="entry name" value="Cytochrome P450"/>
    <property type="match status" value="1"/>
</dbReference>
<name>A0A5C3L0Z3_COPMA</name>